<comment type="caution">
    <text evidence="2">The sequence shown here is derived from an EMBL/GenBank/DDBJ whole genome shotgun (WGS) entry which is preliminary data.</text>
</comment>
<feature type="signal peptide" evidence="1">
    <location>
        <begin position="1"/>
        <end position="20"/>
    </location>
</feature>
<keyword evidence="1" id="KW-0732">Signal</keyword>
<reference evidence="2 3" key="1">
    <citation type="submission" date="2017-02" db="EMBL/GenBank/DDBJ databases">
        <title>Draft genome sequence of Moraxella pluranimalium CCUG 54913T type strain.</title>
        <authorList>
            <person name="Salva-Serra F."/>
            <person name="Engstrom-Jakobsson H."/>
            <person name="Thorell K."/>
            <person name="Jaen-Luchoro D."/>
            <person name="Gonzales-Siles L."/>
            <person name="Karlsson R."/>
            <person name="Yazdan S."/>
            <person name="Boulund F."/>
            <person name="Johnning A."/>
            <person name="Engstrand L."/>
            <person name="Kristiansson E."/>
            <person name="Moore E."/>
        </authorList>
    </citation>
    <scope>NUCLEOTIDE SEQUENCE [LARGE SCALE GENOMIC DNA]</scope>
    <source>
        <strain evidence="2 3">CCUG 54913</strain>
    </source>
</reference>
<dbReference type="STRING" id="470453.B0680_07795"/>
<evidence type="ECO:0000313" key="3">
    <source>
        <dbReference type="Proteomes" id="UP000189800"/>
    </source>
</evidence>
<accession>A0A1T0CLI5</accession>
<feature type="chain" id="PRO_5013204747" evidence="1">
    <location>
        <begin position="21"/>
        <end position="83"/>
    </location>
</feature>
<evidence type="ECO:0000313" key="2">
    <source>
        <dbReference type="EMBL" id="OOS23218.1"/>
    </source>
</evidence>
<dbReference type="EMBL" id="MUYU01000018">
    <property type="protein sequence ID" value="OOS23218.1"/>
    <property type="molecule type" value="Genomic_DNA"/>
</dbReference>
<gene>
    <name evidence="2" type="ORF">B0680_07795</name>
</gene>
<name>A0A1T0CLI5_9GAMM</name>
<organism evidence="2 3">
    <name type="scientific">Moraxella pluranimalium</name>
    <dbReference type="NCBI Taxonomy" id="470453"/>
    <lineage>
        <taxon>Bacteria</taxon>
        <taxon>Pseudomonadati</taxon>
        <taxon>Pseudomonadota</taxon>
        <taxon>Gammaproteobacteria</taxon>
        <taxon>Moraxellales</taxon>
        <taxon>Moraxellaceae</taxon>
        <taxon>Moraxella</taxon>
    </lineage>
</organism>
<evidence type="ECO:0000256" key="1">
    <source>
        <dbReference type="SAM" id="SignalP"/>
    </source>
</evidence>
<dbReference type="Proteomes" id="UP000189800">
    <property type="component" value="Unassembled WGS sequence"/>
</dbReference>
<sequence length="83" mass="9225">MFKKLVCASLLSLGALSATAANAGGKDGDMCYSIYESTDADFRCYKLFDKKPVTVHDIYQLGYQVVAMQKMKSSFLIIIEKQD</sequence>
<proteinExistence type="predicted"/>
<dbReference type="RefSeq" id="WP_078254540.1">
    <property type="nucleotide sequence ID" value="NZ_MUYU01000018.1"/>
</dbReference>
<keyword evidence="3" id="KW-1185">Reference proteome</keyword>
<dbReference type="OrthoDB" id="10007326at2"/>
<protein>
    <submittedName>
        <fullName evidence="2">Uncharacterized protein</fullName>
    </submittedName>
</protein>
<dbReference type="AlphaFoldDB" id="A0A1T0CLI5"/>